<dbReference type="PRINTS" id="PR00799">
    <property type="entry name" value="TRANSAMINASE"/>
</dbReference>
<dbReference type="EMBL" id="JAJVCZ030000015">
    <property type="protein sequence ID" value="KAL0253006.1"/>
    <property type="molecule type" value="Genomic_DNA"/>
</dbReference>
<comment type="catalytic activity">
    <reaction evidence="7">
        <text>L-aspartate + 2-oxoglutarate = oxaloacetate + L-glutamate</text>
        <dbReference type="Rhea" id="RHEA:21824"/>
        <dbReference type="ChEBI" id="CHEBI:16452"/>
        <dbReference type="ChEBI" id="CHEBI:16810"/>
        <dbReference type="ChEBI" id="CHEBI:29985"/>
        <dbReference type="ChEBI" id="CHEBI:29991"/>
        <dbReference type="EC" id="2.6.1.1"/>
    </reaction>
</comment>
<dbReference type="CDD" id="cd00609">
    <property type="entry name" value="AAT_like"/>
    <property type="match status" value="1"/>
</dbReference>
<dbReference type="InterPro" id="IPR004839">
    <property type="entry name" value="Aminotransferase_I/II_large"/>
</dbReference>
<dbReference type="PANTHER" id="PTHR11879">
    <property type="entry name" value="ASPARTATE AMINOTRANSFERASE"/>
    <property type="match status" value="1"/>
</dbReference>
<evidence type="ECO:0000256" key="6">
    <source>
        <dbReference type="ARBA" id="ARBA00022898"/>
    </source>
</evidence>
<dbReference type="InterPro" id="IPR000796">
    <property type="entry name" value="Asp_trans"/>
</dbReference>
<dbReference type="PROSITE" id="PS00105">
    <property type="entry name" value="AA_TRANSFER_CLASS_1"/>
    <property type="match status" value="1"/>
</dbReference>
<reference evidence="10 11" key="1">
    <citation type="submission" date="2024-02" db="EMBL/GenBank/DDBJ databases">
        <title>De novo assembly and annotation of 12 fungi associated with fruit tree decline syndrome in Ontario, Canada.</title>
        <authorList>
            <person name="Sulman M."/>
            <person name="Ellouze W."/>
            <person name="Ilyukhin E."/>
        </authorList>
    </citation>
    <scope>NUCLEOTIDE SEQUENCE [LARGE SCALE GENOMIC DNA]</scope>
    <source>
        <strain evidence="10 11">FDS-637</strain>
    </source>
</reference>
<dbReference type="PANTHER" id="PTHR11879:SF20">
    <property type="entry name" value="ASPARTATE AMINOTRANSFERASE"/>
    <property type="match status" value="1"/>
</dbReference>
<evidence type="ECO:0000313" key="11">
    <source>
        <dbReference type="Proteomes" id="UP001430584"/>
    </source>
</evidence>
<comment type="cofactor">
    <cofactor evidence="1">
        <name>pyridoxal 5'-phosphate</name>
        <dbReference type="ChEBI" id="CHEBI:597326"/>
    </cofactor>
</comment>
<evidence type="ECO:0000259" key="9">
    <source>
        <dbReference type="Pfam" id="PF00155"/>
    </source>
</evidence>
<comment type="similarity">
    <text evidence="2">Belongs to the class-I pyridoxal-phosphate-dependent aminotransferase family.</text>
</comment>
<keyword evidence="6" id="KW-0663">Pyridoxal phosphate</keyword>
<evidence type="ECO:0000256" key="4">
    <source>
        <dbReference type="ARBA" id="ARBA00022576"/>
    </source>
</evidence>
<proteinExistence type="inferred from homology"/>
<dbReference type="Gene3D" id="3.90.1150.10">
    <property type="entry name" value="Aspartate Aminotransferase, domain 1"/>
    <property type="match status" value="1"/>
</dbReference>
<dbReference type="InterPro" id="IPR015422">
    <property type="entry name" value="PyrdxlP-dep_Trfase_small"/>
</dbReference>
<dbReference type="InterPro" id="IPR015424">
    <property type="entry name" value="PyrdxlP-dep_Trfase"/>
</dbReference>
<evidence type="ECO:0000256" key="3">
    <source>
        <dbReference type="ARBA" id="ARBA00011738"/>
    </source>
</evidence>
<name>A0ABR3BXZ6_9PEZI</name>
<evidence type="ECO:0000313" key="10">
    <source>
        <dbReference type="EMBL" id="KAL0253006.1"/>
    </source>
</evidence>
<accession>A0ABR3BXZ6</accession>
<gene>
    <name evidence="10" type="ORF">SLS55_010677</name>
</gene>
<protein>
    <recommendedName>
        <fullName evidence="7">Aspartate aminotransferase</fullName>
        <ecNumber evidence="7">2.6.1.1</ecNumber>
    </recommendedName>
</protein>
<evidence type="ECO:0000256" key="8">
    <source>
        <dbReference type="SAM" id="MobiDB-lite"/>
    </source>
</evidence>
<organism evidence="10 11">
    <name type="scientific">Diplodia seriata</name>
    <dbReference type="NCBI Taxonomy" id="420778"/>
    <lineage>
        <taxon>Eukaryota</taxon>
        <taxon>Fungi</taxon>
        <taxon>Dikarya</taxon>
        <taxon>Ascomycota</taxon>
        <taxon>Pezizomycotina</taxon>
        <taxon>Dothideomycetes</taxon>
        <taxon>Dothideomycetes incertae sedis</taxon>
        <taxon>Botryosphaeriales</taxon>
        <taxon>Botryosphaeriaceae</taxon>
        <taxon>Diplodia</taxon>
    </lineage>
</organism>
<dbReference type="EC" id="2.6.1.1" evidence="7"/>
<feature type="compositionally biased region" description="Polar residues" evidence="8">
    <location>
        <begin position="643"/>
        <end position="652"/>
    </location>
</feature>
<feature type="region of interest" description="Disordered" evidence="8">
    <location>
        <begin position="553"/>
        <end position="652"/>
    </location>
</feature>
<dbReference type="RefSeq" id="XP_066627650.1">
    <property type="nucleotide sequence ID" value="XM_066782040.1"/>
</dbReference>
<dbReference type="InterPro" id="IPR015421">
    <property type="entry name" value="PyrdxlP-dep_Trfase_major"/>
</dbReference>
<dbReference type="SUPFAM" id="SSF53383">
    <property type="entry name" value="PLP-dependent transferases"/>
    <property type="match status" value="1"/>
</dbReference>
<comment type="subunit">
    <text evidence="3 7">Homodimer.</text>
</comment>
<dbReference type="InterPro" id="IPR004838">
    <property type="entry name" value="NHTrfase_class1_PyrdxlP-BS"/>
</dbReference>
<comment type="miscellaneous">
    <text evidence="7">In eukaryotes there are cytoplasmic, mitochondrial and chloroplastic isozymes.</text>
</comment>
<keyword evidence="4 7" id="KW-0032">Aminotransferase</keyword>
<keyword evidence="11" id="KW-1185">Reference proteome</keyword>
<dbReference type="Gene3D" id="3.40.640.10">
    <property type="entry name" value="Type I PLP-dependent aspartate aminotransferase-like (Major domain)"/>
    <property type="match status" value="1"/>
</dbReference>
<evidence type="ECO:0000256" key="1">
    <source>
        <dbReference type="ARBA" id="ARBA00001933"/>
    </source>
</evidence>
<evidence type="ECO:0000256" key="2">
    <source>
        <dbReference type="ARBA" id="ARBA00007441"/>
    </source>
</evidence>
<sequence>MSRFQNLEATPPDAAFSLIAAFTADESPGKVDLCPGFYRDGQARPWILPCVAQAEELIYEDPIKDHEHLPLSGHPGLVAGAQRLVFGLDPKLTARIASVQTVSGTGANHLGARFLSDALAPKRVWISDPSWINHPEVWQNVNPNIERRAYPYYAKDTQSVDFDGMVDTLRRDAAPGDIVILHGCAHNPTGLDLTEEQWKTVAKLCKEKGQGFASGNLEKDAWPIRHFVDGQCMEVAVAQSFSKNFGLYGERVGALHIVTQSAEVMSKVVGKLTRLQRAEITSPPAYGARIVARILGDARLMDQWQDDLDTMSGRMKQMRKRLYEELKKRDAPGSWDHILSESAMYASSKPDVNETVLAEWSDADGHNCTLGSLTPCHKRDAGFTLKVTTDEQQRVWAWLILAVTVKTAGRERQRELALVIPPHSSFAVSSDELEISQINTPGLFSAVGDARLFDSGRVMRANFALARPGRVLMPKSTAKKITPASRTTSDLLRGLRSLSQAHSFSVYIKPSDYARQGLKLVCDRNSMAPPPASPFAIEHVLESRTAEVDWSLFGIEPGPLPDDPPSCAPPPYLGPTPPPGDCEPLTSLLSPPTTGPVHVPCDSENSVISETDFEQHSLPGKDGGASHAQKRPLSPNAEHLPPSTRQRLPSQPCSITAGTTTSDALTANLGEWVEAALATNFHVYEHPRLQTHLDSCAAHAVDANLDAFLDARAALSADFFYDPDGTGPAADEEPGRVAYVADMARLLRWALRKRWSADVENFDTFLFLGRCAREAAKTGDMCDGGNGGEESGVTGLWRDPYRFRKSLCVNCVLLSCVTRDCEP</sequence>
<feature type="domain" description="Aminotransferase class I/classII large" evidence="9">
    <location>
        <begin position="29"/>
        <end position="351"/>
    </location>
</feature>
<keyword evidence="5 7" id="KW-0808">Transferase</keyword>
<evidence type="ECO:0000256" key="7">
    <source>
        <dbReference type="RuleBase" id="RU000480"/>
    </source>
</evidence>
<dbReference type="Proteomes" id="UP001430584">
    <property type="component" value="Unassembled WGS sequence"/>
</dbReference>
<dbReference type="Pfam" id="PF00155">
    <property type="entry name" value="Aminotran_1_2"/>
    <property type="match status" value="1"/>
</dbReference>
<evidence type="ECO:0000256" key="5">
    <source>
        <dbReference type="ARBA" id="ARBA00022679"/>
    </source>
</evidence>
<dbReference type="GeneID" id="92014762"/>
<feature type="compositionally biased region" description="Pro residues" evidence="8">
    <location>
        <begin position="558"/>
        <end position="581"/>
    </location>
</feature>
<comment type="caution">
    <text evidence="10">The sequence shown here is derived from an EMBL/GenBank/DDBJ whole genome shotgun (WGS) entry which is preliminary data.</text>
</comment>